<dbReference type="RefSeq" id="WP_033305374.1">
    <property type="nucleotide sequence ID" value="NZ_JBHSJE010000013.1"/>
</dbReference>
<name>A0ABV9VI93_STRAZ</name>
<dbReference type="EMBL" id="JBHSJE010000013">
    <property type="protein sequence ID" value="MFC4982943.1"/>
    <property type="molecule type" value="Genomic_DNA"/>
</dbReference>
<dbReference type="GeneID" id="31237207"/>
<evidence type="ECO:0000313" key="2">
    <source>
        <dbReference type="Proteomes" id="UP001595908"/>
    </source>
</evidence>
<evidence type="ECO:0000313" key="1">
    <source>
        <dbReference type="EMBL" id="MFC4982943.1"/>
    </source>
</evidence>
<organism evidence="1 2">
    <name type="scientific">Streptomyces atroolivaceus</name>
    <dbReference type="NCBI Taxonomy" id="66869"/>
    <lineage>
        <taxon>Bacteria</taxon>
        <taxon>Bacillati</taxon>
        <taxon>Actinomycetota</taxon>
        <taxon>Actinomycetes</taxon>
        <taxon>Kitasatosporales</taxon>
        <taxon>Streptomycetaceae</taxon>
        <taxon>Streptomyces</taxon>
    </lineage>
</organism>
<dbReference type="PANTHER" id="PTHR42305:SF1">
    <property type="entry name" value="MEMBRANE PROTEIN RV1733C-RELATED"/>
    <property type="match status" value="1"/>
</dbReference>
<dbReference type="Proteomes" id="UP001595908">
    <property type="component" value="Unassembled WGS sequence"/>
</dbReference>
<dbReference type="InterPro" id="IPR039708">
    <property type="entry name" value="MT1774/Rv1733c-like"/>
</dbReference>
<keyword evidence="2" id="KW-1185">Reference proteome</keyword>
<reference evidence="2" key="1">
    <citation type="journal article" date="2019" name="Int. J. Syst. Evol. Microbiol.">
        <title>The Global Catalogue of Microorganisms (GCM) 10K type strain sequencing project: providing services to taxonomists for standard genome sequencing and annotation.</title>
        <authorList>
            <consortium name="The Broad Institute Genomics Platform"/>
            <consortium name="The Broad Institute Genome Sequencing Center for Infectious Disease"/>
            <person name="Wu L."/>
            <person name="Ma J."/>
        </authorList>
    </citation>
    <scope>NUCLEOTIDE SEQUENCE [LARGE SCALE GENOMIC DNA]</scope>
    <source>
        <strain evidence="2">ICMP 257</strain>
    </source>
</reference>
<sequence>MTVRAVLGIRRWRHNPVCRATDRHEAWAALAALLLMLLAAPVAGWKTGSLTDDALQRAVRVQHEQRHLTAAVVVRPASGTSRFAQDPEAATVAEGSMRTPVVAEWRAPDGTARTGTVSTASTKTTPGARIRIWTDGRGDPAMRPMDVSTAHTHAVLAGIGATLLAGGLTEIARRLAVWRMMQRRYARLDRAWAEVGPDWGRTGTGS</sequence>
<protein>
    <submittedName>
        <fullName evidence="1">Uncharacterized protein</fullName>
    </submittedName>
</protein>
<accession>A0ABV9VI93</accession>
<dbReference type="PANTHER" id="PTHR42305">
    <property type="entry name" value="MEMBRANE PROTEIN RV1733C-RELATED"/>
    <property type="match status" value="1"/>
</dbReference>
<proteinExistence type="predicted"/>
<gene>
    <name evidence="1" type="ORF">ACFPL4_32145</name>
</gene>
<comment type="caution">
    <text evidence="1">The sequence shown here is derived from an EMBL/GenBank/DDBJ whole genome shotgun (WGS) entry which is preliminary data.</text>
</comment>